<protein>
    <submittedName>
        <fullName evidence="2">RagB/SusD family nutrient uptake outer membrane protein</fullName>
    </submittedName>
</protein>
<evidence type="ECO:0000256" key="1">
    <source>
        <dbReference type="SAM" id="SignalP"/>
    </source>
</evidence>
<keyword evidence="1" id="KW-0732">Signal</keyword>
<feature type="signal peptide" evidence="1">
    <location>
        <begin position="1"/>
        <end position="21"/>
    </location>
</feature>
<organism evidence="2 3">
    <name type="scientific">Bacteroides uniformis</name>
    <dbReference type="NCBI Taxonomy" id="820"/>
    <lineage>
        <taxon>Bacteria</taxon>
        <taxon>Pseudomonadati</taxon>
        <taxon>Bacteroidota</taxon>
        <taxon>Bacteroidia</taxon>
        <taxon>Bacteroidales</taxon>
        <taxon>Bacteroidaceae</taxon>
        <taxon>Bacteroides</taxon>
    </lineage>
</organism>
<name>A0A6I0K0S7_BACUN</name>
<dbReference type="Proteomes" id="UP000433928">
    <property type="component" value="Unassembled WGS sequence"/>
</dbReference>
<gene>
    <name evidence="2" type="ORF">GAQ59_24585</name>
</gene>
<proteinExistence type="predicted"/>
<feature type="chain" id="PRO_5026214124" evidence="1">
    <location>
        <begin position="22"/>
        <end position="92"/>
    </location>
</feature>
<dbReference type="SUPFAM" id="SSF48452">
    <property type="entry name" value="TPR-like"/>
    <property type="match status" value="1"/>
</dbReference>
<comment type="caution">
    <text evidence="2">The sequence shown here is derived from an EMBL/GenBank/DDBJ whole genome shotgun (WGS) entry which is preliminary data.</text>
</comment>
<dbReference type="AlphaFoldDB" id="A0A6I0K0S7"/>
<dbReference type="InterPro" id="IPR011990">
    <property type="entry name" value="TPR-like_helical_dom_sf"/>
</dbReference>
<evidence type="ECO:0000313" key="3">
    <source>
        <dbReference type="Proteomes" id="UP000433928"/>
    </source>
</evidence>
<sequence length="92" mass="10590">MKKIFKYMAAALLAVNFTSCSDFLDKEVDLTLDAEQVFQKFENTRGYLANIYTYLPDAFVGYTDGQFRGASRDCMTDNALSFWSVHYYHSVL</sequence>
<feature type="non-terminal residue" evidence="2">
    <location>
        <position position="92"/>
    </location>
</feature>
<dbReference type="Gene3D" id="1.25.40.390">
    <property type="match status" value="1"/>
</dbReference>
<reference evidence="2 3" key="1">
    <citation type="journal article" date="2019" name="Nat. Med.">
        <title>A library of human gut bacterial isolates paired with longitudinal multiomics data enables mechanistic microbiome research.</title>
        <authorList>
            <person name="Poyet M."/>
            <person name="Groussin M."/>
            <person name="Gibbons S.M."/>
            <person name="Avila-Pacheco J."/>
            <person name="Jiang X."/>
            <person name="Kearney S.M."/>
            <person name="Perrotta A.R."/>
            <person name="Berdy B."/>
            <person name="Zhao S."/>
            <person name="Lieberman T.D."/>
            <person name="Swanson P.K."/>
            <person name="Smith M."/>
            <person name="Roesemann S."/>
            <person name="Alexander J.E."/>
            <person name="Rich S.A."/>
            <person name="Livny J."/>
            <person name="Vlamakis H."/>
            <person name="Clish C."/>
            <person name="Bullock K."/>
            <person name="Deik A."/>
            <person name="Scott J."/>
            <person name="Pierce K.A."/>
            <person name="Xavier R.J."/>
            <person name="Alm E.J."/>
        </authorList>
    </citation>
    <scope>NUCLEOTIDE SEQUENCE [LARGE SCALE GENOMIC DNA]</scope>
    <source>
        <strain evidence="2 3">BIOML-A27</strain>
    </source>
</reference>
<dbReference type="EMBL" id="WCUG01000296">
    <property type="protein sequence ID" value="KAB4156384.1"/>
    <property type="molecule type" value="Genomic_DNA"/>
</dbReference>
<evidence type="ECO:0000313" key="2">
    <source>
        <dbReference type="EMBL" id="KAB4156384.1"/>
    </source>
</evidence>
<accession>A0A6I0K0S7</accession>